<dbReference type="GO" id="GO:0009279">
    <property type="term" value="C:cell outer membrane"/>
    <property type="evidence" value="ECO:0007669"/>
    <property type="project" value="UniProtKB-SubCell"/>
</dbReference>
<feature type="domain" description="Trimeric autotransporter adhesin YadA-like stalk" evidence="14">
    <location>
        <begin position="911"/>
        <end position="950"/>
    </location>
</feature>
<evidence type="ECO:0000256" key="2">
    <source>
        <dbReference type="ARBA" id="ARBA00004442"/>
    </source>
</evidence>
<dbReference type="GO" id="GO:0005615">
    <property type="term" value="C:extracellular space"/>
    <property type="evidence" value="ECO:0007669"/>
    <property type="project" value="TreeGrafter"/>
</dbReference>
<dbReference type="InterPro" id="IPR011049">
    <property type="entry name" value="Serralysin-like_metalloprot_C"/>
</dbReference>
<dbReference type="RefSeq" id="WP_115310653.1">
    <property type="nucleotide sequence ID" value="NZ_UHIO01000001.1"/>
</dbReference>
<evidence type="ECO:0000256" key="8">
    <source>
        <dbReference type="ARBA" id="ARBA00022927"/>
    </source>
</evidence>
<proteinExistence type="inferred from homology"/>
<evidence type="ECO:0000256" key="5">
    <source>
        <dbReference type="ARBA" id="ARBA00022452"/>
    </source>
</evidence>
<dbReference type="Pfam" id="PF03895">
    <property type="entry name" value="YadA_anchor"/>
    <property type="match status" value="1"/>
</dbReference>
<dbReference type="EMBL" id="UHIO01000001">
    <property type="protein sequence ID" value="SUP44155.1"/>
    <property type="molecule type" value="Genomic_DNA"/>
</dbReference>
<dbReference type="Gene3D" id="1.20.5.170">
    <property type="match status" value="1"/>
</dbReference>
<evidence type="ECO:0000256" key="3">
    <source>
        <dbReference type="ARBA" id="ARBA00005848"/>
    </source>
</evidence>
<keyword evidence="15" id="KW-0176">Collagen</keyword>
<evidence type="ECO:0000259" key="14">
    <source>
        <dbReference type="Pfam" id="PF05662"/>
    </source>
</evidence>
<feature type="region of interest" description="Disordered" evidence="12">
    <location>
        <begin position="651"/>
        <end position="827"/>
    </location>
</feature>
<dbReference type="SUPFAM" id="SSF101967">
    <property type="entry name" value="Adhesin YadA, collagen-binding domain"/>
    <property type="match status" value="2"/>
</dbReference>
<keyword evidence="9" id="KW-0472">Membrane</keyword>
<dbReference type="Pfam" id="PF05662">
    <property type="entry name" value="YadA_stalk"/>
    <property type="match status" value="2"/>
</dbReference>
<protein>
    <submittedName>
        <fullName evidence="15">Collagen triple helix repeat (20 copies)</fullName>
    </submittedName>
</protein>
<name>A0A380NMQ5_9FIRM</name>
<feature type="domain" description="Trimeric autotransporter adhesin YadA-like stalk" evidence="14">
    <location>
        <begin position="553"/>
        <end position="596"/>
    </location>
</feature>
<evidence type="ECO:0000256" key="11">
    <source>
        <dbReference type="SAM" id="Coils"/>
    </source>
</evidence>
<dbReference type="InterPro" id="IPR005594">
    <property type="entry name" value="YadA_C"/>
</dbReference>
<keyword evidence="7" id="KW-0732">Signal</keyword>
<evidence type="ECO:0000256" key="7">
    <source>
        <dbReference type="ARBA" id="ARBA00022729"/>
    </source>
</evidence>
<dbReference type="InterPro" id="IPR050149">
    <property type="entry name" value="Collagen_superfamily"/>
</dbReference>
<evidence type="ECO:0000256" key="9">
    <source>
        <dbReference type="ARBA" id="ARBA00023136"/>
    </source>
</evidence>
<dbReference type="PANTHER" id="PTHR24023:SF1082">
    <property type="entry name" value="COLLAGEN TRIPLE HELIX REPEAT"/>
    <property type="match status" value="1"/>
</dbReference>
<dbReference type="GO" id="GO:0031012">
    <property type="term" value="C:extracellular matrix"/>
    <property type="evidence" value="ECO:0007669"/>
    <property type="project" value="TreeGrafter"/>
</dbReference>
<dbReference type="OrthoDB" id="1632231at2"/>
<evidence type="ECO:0000256" key="12">
    <source>
        <dbReference type="SAM" id="MobiDB-lite"/>
    </source>
</evidence>
<dbReference type="InterPro" id="IPR008635">
    <property type="entry name" value="Coiled_stalk_dom"/>
</dbReference>
<feature type="domain" description="Trimeric autotransporter adhesin YadA-like C-terminal membrane anchor" evidence="13">
    <location>
        <begin position="964"/>
        <end position="1023"/>
    </location>
</feature>
<feature type="compositionally biased region" description="Polar residues" evidence="12">
    <location>
        <begin position="670"/>
        <end position="684"/>
    </location>
</feature>
<dbReference type="GO" id="GO:0015031">
    <property type="term" value="P:protein transport"/>
    <property type="evidence" value="ECO:0007669"/>
    <property type="project" value="UniProtKB-KW"/>
</dbReference>
<evidence type="ECO:0000256" key="10">
    <source>
        <dbReference type="ARBA" id="ARBA00023237"/>
    </source>
</evidence>
<reference evidence="15 16" key="1">
    <citation type="submission" date="2018-06" db="EMBL/GenBank/DDBJ databases">
        <authorList>
            <consortium name="Pathogen Informatics"/>
            <person name="Doyle S."/>
        </authorList>
    </citation>
    <scope>NUCLEOTIDE SEQUENCE [LARGE SCALE GENOMIC DNA]</scope>
    <source>
        <strain evidence="15 16">NCTC12020</strain>
    </source>
</reference>
<evidence type="ECO:0000256" key="6">
    <source>
        <dbReference type="ARBA" id="ARBA00022692"/>
    </source>
</evidence>
<sequence>MGKLQKKQNHLNKLMVASLVCGVFGAYFGSTVWGATITYDETKKNIILGNQISDAGGEGNTSVSGAYNFIHGNGRADSSNNYAGRISGDFNTIIGSQVGRDRSGNYNVSIGDYVHEVASGDYKFAMGYKAGMTSKGNYNFAFGSEAGHNVKGNNNIALMDGAGSDLQSVTTVENGVEKIEDSNYNLAIGYQAGSDLKGSFNYAFGSQAGKVVRGNDNVAFGAKAGQNVVGTTNYAFGTSAGQNVQGDGNYALGTNAGQYIQKFVKATGELGQSVGNNNIALGKFSGSNIVGNFNVGIGENAGRYVGYEASSYDVSNVDNFGEPQVNVKGTTLVDGAEHNIALGFSSGNYVAGQDNFSVGVAAGSYIEGDSNVALGKHSGQFVTGGENMTFGARAGVFVTGDDNVAIGVESGRYIQGDKNISIGSRAGISDNTNHTALANKSNTISIGNNSNSEIATGIAIGSEAKSKKVGASALGVKAKAIEENTLALGAEAEANVVNSVALGSKSSVEANKNTNTAGNTEYTTATVNSLELTFAGGKSNGIISVGTVGNERRIQNVAAGLVSATSTDAINGSQLYSVINSVTTPTISLRSAGINVNKNIASSYTAGTNIVTSKPLHGMTFDFGDGLYAEEKEGSDGKKVILVGVDKSLIKPGEPGIPGKDGVTIKSIESDGSGNTTVTFTDDQSFVIKDGAPGKNGTDGKTGPKGDTGERGPQGPDGKQGAKGDTGERGPQGPEGKDGIDGKPGLPGKDGTIVEVSRNENTGETIIKTIDPTTKNSESVIIKDGKQGLQGEPGPKGDPGETGPQGPEGKDGTDGKPGLPGTDGKDGVFDFSIIADKTVTPITVAKDSPLVEVHGDSNIQTIANGNTLTVSLNKDITVNSVTTKTIQAESYKVGDATYINEQGLNANNKVIKNVAAGEDMTDAANVGQLRELNNTVSQSIHKLQKDSNRADAMGAALAALSPLQYDPLEPTQIMAGYGYYGGENAFALGLAHYKHESLLFRAGVAMNGGNSKLMANAGVTWKFGDSKKERALVEEYRQGPISSSYVLQDKVDYLENLVEKQQEQLILQEERLKLQEAKLNELMQQFAK</sequence>
<dbReference type="Gene3D" id="3.30.1300.30">
    <property type="entry name" value="GSPII I/J protein-like"/>
    <property type="match status" value="1"/>
</dbReference>
<organism evidence="15 16">
    <name type="scientific">Veillonella criceti</name>
    <dbReference type="NCBI Taxonomy" id="103891"/>
    <lineage>
        <taxon>Bacteria</taxon>
        <taxon>Bacillati</taxon>
        <taxon>Bacillota</taxon>
        <taxon>Negativicutes</taxon>
        <taxon>Veillonellales</taxon>
        <taxon>Veillonellaceae</taxon>
        <taxon>Veillonella</taxon>
    </lineage>
</organism>
<dbReference type="GO" id="GO:0009986">
    <property type="term" value="C:cell surface"/>
    <property type="evidence" value="ECO:0007669"/>
    <property type="project" value="UniProtKB-SubCell"/>
</dbReference>
<dbReference type="AlphaFoldDB" id="A0A380NMQ5"/>
<evidence type="ECO:0000256" key="4">
    <source>
        <dbReference type="ARBA" id="ARBA00022448"/>
    </source>
</evidence>
<keyword evidence="6" id="KW-0812">Transmembrane</keyword>
<keyword evidence="4" id="KW-0813">Transport</keyword>
<keyword evidence="11" id="KW-0175">Coiled coil</keyword>
<evidence type="ECO:0000259" key="13">
    <source>
        <dbReference type="Pfam" id="PF03895"/>
    </source>
</evidence>
<dbReference type="SUPFAM" id="SSF54523">
    <property type="entry name" value="Pili subunits"/>
    <property type="match status" value="1"/>
</dbReference>
<evidence type="ECO:0000256" key="1">
    <source>
        <dbReference type="ARBA" id="ARBA00004241"/>
    </source>
</evidence>
<evidence type="ECO:0000313" key="16">
    <source>
        <dbReference type="Proteomes" id="UP000255367"/>
    </source>
</evidence>
<accession>A0A380NMQ5</accession>
<keyword evidence="10" id="KW-0998">Cell outer membrane</keyword>
<comment type="similarity">
    <text evidence="3">Belongs to the autotransporter-2 (AT-2) (TC 1.B.40) family.</text>
</comment>
<dbReference type="InterPro" id="IPR008160">
    <property type="entry name" value="Collagen"/>
</dbReference>
<keyword evidence="16" id="KW-1185">Reference proteome</keyword>
<dbReference type="Proteomes" id="UP000255367">
    <property type="component" value="Unassembled WGS sequence"/>
</dbReference>
<dbReference type="Gene3D" id="1.20.5.320">
    <property type="entry name" value="6-Phosphogluconate Dehydrogenase, domain 3"/>
    <property type="match status" value="1"/>
</dbReference>
<keyword evidence="5" id="KW-1134">Transmembrane beta strand</keyword>
<keyword evidence="8" id="KW-0653">Protein transport</keyword>
<dbReference type="Gene3D" id="2.150.10.10">
    <property type="entry name" value="Serralysin-like metalloprotease, C-terminal"/>
    <property type="match status" value="1"/>
</dbReference>
<dbReference type="InterPro" id="IPR045584">
    <property type="entry name" value="Pilin-like"/>
</dbReference>
<comment type="subcellular location">
    <subcellularLocation>
        <location evidence="2">Cell outer membrane</location>
    </subcellularLocation>
    <subcellularLocation>
        <location evidence="1">Cell surface</location>
    </subcellularLocation>
</comment>
<gene>
    <name evidence="15" type="ORF">NCTC12020_01531</name>
</gene>
<dbReference type="PANTHER" id="PTHR24023">
    <property type="entry name" value="COLLAGEN ALPHA"/>
    <property type="match status" value="1"/>
</dbReference>
<feature type="coiled-coil region" evidence="11">
    <location>
        <begin position="1051"/>
        <end position="1085"/>
    </location>
</feature>
<evidence type="ECO:0000313" key="15">
    <source>
        <dbReference type="EMBL" id="SUP44155.1"/>
    </source>
</evidence>
<dbReference type="Pfam" id="PF01391">
    <property type="entry name" value="Collagen"/>
    <property type="match status" value="2"/>
</dbReference>